<dbReference type="InterPro" id="IPR037923">
    <property type="entry name" value="HTH-like"/>
</dbReference>
<keyword evidence="4" id="KW-0804">Transcription</keyword>
<dbReference type="GO" id="GO:0003700">
    <property type="term" value="F:DNA-binding transcription factor activity"/>
    <property type="evidence" value="ECO:0007669"/>
    <property type="project" value="InterPro"/>
</dbReference>
<keyword evidence="7" id="KW-1185">Reference proteome</keyword>
<accession>A0A2G9C991</accession>
<dbReference type="PANTHER" id="PTHR46796:SF2">
    <property type="entry name" value="TRANSCRIPTIONAL REGULATORY PROTEIN"/>
    <property type="match status" value="1"/>
</dbReference>
<dbReference type="AlphaFoldDB" id="A0A2G9C991"/>
<sequence>MPAFTRLPCPLPGIDVVLADTARAFPRHIHDEFGIGRIDRGAQRTASGRGMVESVAGDVITVNPGEVHDGLPLGDHGRTWRMLYLAPAIVLDLVADIAVDHPTGGSPGDVEFHRPTLHDDRIAARFEALFHAMASTPSGAVETLQADAALLLLLQSLLRPRASAPPAIPAGIALARARLDDDLSTPVSLEALAQEAGLSRFQFLRGFTRATGLPPHAYLVQRRLQRARRLIGQGTPLAEVAAASGFFDQSHLTRHFVRCFGIAPGAYAAALR</sequence>
<dbReference type="InterPro" id="IPR009057">
    <property type="entry name" value="Homeodomain-like_sf"/>
</dbReference>
<evidence type="ECO:0000256" key="3">
    <source>
        <dbReference type="ARBA" id="ARBA00023159"/>
    </source>
</evidence>
<keyword evidence="1" id="KW-0805">Transcription regulation</keyword>
<evidence type="ECO:0000256" key="1">
    <source>
        <dbReference type="ARBA" id="ARBA00023015"/>
    </source>
</evidence>
<dbReference type="OrthoDB" id="3631840at2"/>
<dbReference type="Gene3D" id="1.10.10.60">
    <property type="entry name" value="Homeodomain-like"/>
    <property type="match status" value="2"/>
</dbReference>
<dbReference type="PROSITE" id="PS01124">
    <property type="entry name" value="HTH_ARAC_FAMILY_2"/>
    <property type="match status" value="1"/>
</dbReference>
<feature type="domain" description="HTH araC/xylS-type" evidence="5">
    <location>
        <begin position="173"/>
        <end position="270"/>
    </location>
</feature>
<dbReference type="InterPro" id="IPR050204">
    <property type="entry name" value="AraC_XylS_family_regulators"/>
</dbReference>
<protein>
    <submittedName>
        <fullName evidence="6">AraC family transcriptional regulator</fullName>
    </submittedName>
</protein>
<evidence type="ECO:0000256" key="2">
    <source>
        <dbReference type="ARBA" id="ARBA00023125"/>
    </source>
</evidence>
<proteinExistence type="predicted"/>
<dbReference type="GO" id="GO:0043565">
    <property type="term" value="F:sequence-specific DNA binding"/>
    <property type="evidence" value="ECO:0007669"/>
    <property type="project" value="InterPro"/>
</dbReference>
<evidence type="ECO:0000256" key="4">
    <source>
        <dbReference type="ARBA" id="ARBA00023163"/>
    </source>
</evidence>
<evidence type="ECO:0000313" key="7">
    <source>
        <dbReference type="Proteomes" id="UP000231501"/>
    </source>
</evidence>
<dbReference type="SUPFAM" id="SSF51215">
    <property type="entry name" value="Regulatory protein AraC"/>
    <property type="match status" value="1"/>
</dbReference>
<keyword evidence="2" id="KW-0238">DNA-binding</keyword>
<organism evidence="6 7">
    <name type="scientific">Roseateles chitinivorans</name>
    <dbReference type="NCBI Taxonomy" id="2917965"/>
    <lineage>
        <taxon>Bacteria</taxon>
        <taxon>Pseudomonadati</taxon>
        <taxon>Pseudomonadota</taxon>
        <taxon>Betaproteobacteria</taxon>
        <taxon>Burkholderiales</taxon>
        <taxon>Sphaerotilaceae</taxon>
        <taxon>Roseateles</taxon>
    </lineage>
</organism>
<keyword evidence="3" id="KW-0010">Activator</keyword>
<dbReference type="SMART" id="SM00342">
    <property type="entry name" value="HTH_ARAC"/>
    <property type="match status" value="1"/>
</dbReference>
<dbReference type="EMBL" id="PEOG01000028">
    <property type="protein sequence ID" value="PIM52973.1"/>
    <property type="molecule type" value="Genomic_DNA"/>
</dbReference>
<dbReference type="Proteomes" id="UP000231501">
    <property type="component" value="Unassembled WGS sequence"/>
</dbReference>
<dbReference type="InterPro" id="IPR018060">
    <property type="entry name" value="HTH_AraC"/>
</dbReference>
<dbReference type="InterPro" id="IPR003313">
    <property type="entry name" value="AraC-bd"/>
</dbReference>
<evidence type="ECO:0000313" key="6">
    <source>
        <dbReference type="EMBL" id="PIM52973.1"/>
    </source>
</evidence>
<dbReference type="InterPro" id="IPR018062">
    <property type="entry name" value="HTH_AraC-typ_CS"/>
</dbReference>
<dbReference type="Pfam" id="PF02311">
    <property type="entry name" value="AraC_binding"/>
    <property type="match status" value="1"/>
</dbReference>
<dbReference type="PROSITE" id="PS00041">
    <property type="entry name" value="HTH_ARAC_FAMILY_1"/>
    <property type="match status" value="1"/>
</dbReference>
<dbReference type="RefSeq" id="WP_099861899.1">
    <property type="nucleotide sequence ID" value="NZ_PEOG01000028.1"/>
</dbReference>
<dbReference type="SUPFAM" id="SSF46689">
    <property type="entry name" value="Homeodomain-like"/>
    <property type="match status" value="2"/>
</dbReference>
<dbReference type="PANTHER" id="PTHR46796">
    <property type="entry name" value="HTH-TYPE TRANSCRIPTIONAL ACTIVATOR RHAS-RELATED"/>
    <property type="match status" value="1"/>
</dbReference>
<reference evidence="6 7" key="1">
    <citation type="submission" date="2017-11" db="EMBL/GenBank/DDBJ databases">
        <title>Draft genome sequence of Mitsuaria sp. HWN-4.</title>
        <authorList>
            <person name="Gundlapally S.R."/>
        </authorList>
    </citation>
    <scope>NUCLEOTIDE SEQUENCE [LARGE SCALE GENOMIC DNA]</scope>
    <source>
        <strain evidence="6 7">HWN-4</strain>
    </source>
</reference>
<dbReference type="Pfam" id="PF12833">
    <property type="entry name" value="HTH_18"/>
    <property type="match status" value="1"/>
</dbReference>
<evidence type="ECO:0000259" key="5">
    <source>
        <dbReference type="PROSITE" id="PS01124"/>
    </source>
</evidence>
<gene>
    <name evidence="6" type="ORF">CS062_12165</name>
</gene>
<comment type="caution">
    <text evidence="6">The sequence shown here is derived from an EMBL/GenBank/DDBJ whole genome shotgun (WGS) entry which is preliminary data.</text>
</comment>
<name>A0A2G9C991_9BURK</name>